<evidence type="ECO:0000256" key="1">
    <source>
        <dbReference type="SAM" id="SignalP"/>
    </source>
</evidence>
<accession>A0A2N0WB20</accession>
<comment type="caution">
    <text evidence="2">The sequence shown here is derived from an EMBL/GenBank/DDBJ whole genome shotgun (WGS) entry which is preliminary data.</text>
</comment>
<keyword evidence="1" id="KW-0732">Signal</keyword>
<protein>
    <submittedName>
        <fullName evidence="2">Uncharacterized protein</fullName>
    </submittedName>
</protein>
<evidence type="ECO:0000313" key="2">
    <source>
        <dbReference type="EMBL" id="PKF31709.1"/>
    </source>
</evidence>
<dbReference type="RefSeq" id="WP_101237135.1">
    <property type="nucleotide sequence ID" value="NZ_PISJ01000019.1"/>
</dbReference>
<dbReference type="NCBIfam" id="TIGR02001">
    <property type="entry name" value="gcw_chp"/>
    <property type="match status" value="1"/>
</dbReference>
<organism evidence="2 3">
    <name type="scientific">Acinetobacter proteolyticus</name>
    <dbReference type="NCBI Taxonomy" id="1776741"/>
    <lineage>
        <taxon>Bacteria</taxon>
        <taxon>Pseudomonadati</taxon>
        <taxon>Pseudomonadota</taxon>
        <taxon>Gammaproteobacteria</taxon>
        <taxon>Moraxellales</taxon>
        <taxon>Moraxellaceae</taxon>
        <taxon>Acinetobacter</taxon>
    </lineage>
</organism>
<evidence type="ECO:0000313" key="3">
    <source>
        <dbReference type="Proteomes" id="UP000233553"/>
    </source>
</evidence>
<dbReference type="AlphaFoldDB" id="A0A2N0WB20"/>
<dbReference type="EMBL" id="PISJ01000019">
    <property type="protein sequence ID" value="PKF31709.1"/>
    <property type="molecule type" value="Genomic_DNA"/>
</dbReference>
<feature type="signal peptide" evidence="1">
    <location>
        <begin position="1"/>
        <end position="21"/>
    </location>
</feature>
<reference evidence="2 3" key="1">
    <citation type="submission" date="2017-12" db="EMBL/GenBank/DDBJ databases">
        <title>Draft Genome sequences of multiple microbial strains isolated from spacecraft associated surfaces.</title>
        <authorList>
            <person name="Seuylemezian A."/>
            <person name="Vaishampayan P."/>
            <person name="Venkateswaran K."/>
        </authorList>
    </citation>
    <scope>NUCLEOTIDE SEQUENCE [LARGE SCALE GENOMIC DNA]</scope>
    <source>
        <strain evidence="2 3">2P01AA</strain>
    </source>
</reference>
<dbReference type="Pfam" id="PF09694">
    <property type="entry name" value="Gcw_chp"/>
    <property type="match status" value="1"/>
</dbReference>
<proteinExistence type="predicted"/>
<sequence>MKGFHQLLVLISACSSNYAFASDQPTTSNLVLNGNVALASEYRWRGQTQTQNDAALQSNFVLNHSSGFYVAAFASNVDFGDEAHLELDPFIGYTTPISLGKFQPTFDIGMLRYHYVGKSDLNYNEYYLKLIINNGLNDNDSFTPSISYTPQYGGKTTRQNFGENIKNWYFNLLYTTPIAETNFGAVASLGYSKASQAIYGGEAKDHFFDWKIGANYSYKPMNLNVELAAIGTDLVHTGYSDSNKKGVKTAAVFSLTKSF</sequence>
<name>A0A2N0WB20_9GAMM</name>
<feature type="chain" id="PRO_5014994153" evidence="1">
    <location>
        <begin position="22"/>
        <end position="259"/>
    </location>
</feature>
<dbReference type="InterPro" id="IPR010239">
    <property type="entry name" value="CHP02001"/>
</dbReference>
<dbReference type="Proteomes" id="UP000233553">
    <property type="component" value="Unassembled WGS sequence"/>
</dbReference>
<gene>
    <name evidence="2" type="ORF">CW311_15775</name>
</gene>
<dbReference type="SUPFAM" id="SSF56935">
    <property type="entry name" value="Porins"/>
    <property type="match status" value="1"/>
</dbReference>